<name>A0A1C7P2R1_9HYPH</name>
<dbReference type="OrthoDB" id="9134102at2"/>
<protein>
    <submittedName>
        <fullName evidence="1">Uncharacterized protein</fullName>
    </submittedName>
</protein>
<organism evidence="1 2">
    <name type="scientific">Pararhizobium polonicum</name>
    <dbReference type="NCBI Taxonomy" id="1612624"/>
    <lineage>
        <taxon>Bacteria</taxon>
        <taxon>Pseudomonadati</taxon>
        <taxon>Pseudomonadota</taxon>
        <taxon>Alphaproteobacteria</taxon>
        <taxon>Hyphomicrobiales</taxon>
        <taxon>Rhizobiaceae</taxon>
        <taxon>Rhizobium/Agrobacterium group</taxon>
        <taxon>Pararhizobium</taxon>
    </lineage>
</organism>
<evidence type="ECO:0000313" key="1">
    <source>
        <dbReference type="EMBL" id="OBZ95537.1"/>
    </source>
</evidence>
<sequence length="79" mass="8430">MATKITIADLFPGDKGDRHLAAVTFGDNLKLLLVASFAAATCSSENLKPLHHLIGLGARRKPCNRHMSEPRSGTTSTIS</sequence>
<dbReference type="AlphaFoldDB" id="A0A1C7P2R1"/>
<dbReference type="Proteomes" id="UP000093111">
    <property type="component" value="Unassembled WGS sequence"/>
</dbReference>
<comment type="caution">
    <text evidence="1">The sequence shown here is derived from an EMBL/GenBank/DDBJ whole genome shotgun (WGS) entry which is preliminary data.</text>
</comment>
<dbReference type="RefSeq" id="WP_068953781.1">
    <property type="nucleotide sequence ID" value="NZ_LGLV01000006.1"/>
</dbReference>
<accession>A0A1C7P2R1</accession>
<gene>
    <name evidence="1" type="ORF">ADU59_09000</name>
</gene>
<reference evidence="1 2" key="1">
    <citation type="journal article" date="2016" name="Syst. Appl. Microbiol.">
        <title>Pararhizobium polonicum sp. nov. isolated from tumors on stone fruit rootstocks.</title>
        <authorList>
            <person name="Pulawska J."/>
            <person name="Kuzmanovic N."/>
            <person name="Willems A."/>
            <person name="Pothier J.F."/>
        </authorList>
    </citation>
    <scope>NUCLEOTIDE SEQUENCE [LARGE SCALE GENOMIC DNA]</scope>
    <source>
        <strain evidence="1 2">F5.1</strain>
    </source>
</reference>
<proteinExistence type="predicted"/>
<evidence type="ECO:0000313" key="2">
    <source>
        <dbReference type="Proteomes" id="UP000093111"/>
    </source>
</evidence>
<dbReference type="EMBL" id="LGLV01000006">
    <property type="protein sequence ID" value="OBZ95537.1"/>
    <property type="molecule type" value="Genomic_DNA"/>
</dbReference>
<keyword evidence="2" id="KW-1185">Reference proteome</keyword>